<dbReference type="CDD" id="cd03801">
    <property type="entry name" value="GT4_PimA-like"/>
    <property type="match status" value="1"/>
</dbReference>
<proteinExistence type="predicted"/>
<dbReference type="AlphaFoldDB" id="E0U9V0"/>
<dbReference type="GO" id="GO:0016758">
    <property type="term" value="F:hexosyltransferase activity"/>
    <property type="evidence" value="ECO:0007669"/>
    <property type="project" value="TreeGrafter"/>
</dbReference>
<dbReference type="CAZy" id="GT4">
    <property type="family name" value="Glycosyltransferase Family 4"/>
</dbReference>
<dbReference type="eggNOG" id="COG0438">
    <property type="taxonomic scope" value="Bacteria"/>
</dbReference>
<dbReference type="EMBL" id="CP002198">
    <property type="protein sequence ID" value="ADN15020.1"/>
    <property type="molecule type" value="Genomic_DNA"/>
</dbReference>
<dbReference type="Gene3D" id="3.40.50.2000">
    <property type="entry name" value="Glycogen Phosphorylase B"/>
    <property type="match status" value="2"/>
</dbReference>
<dbReference type="NCBIfam" id="NF038298">
    <property type="entry name" value="EPS_HpsO"/>
    <property type="match status" value="1"/>
</dbReference>
<dbReference type="InterPro" id="IPR001296">
    <property type="entry name" value="Glyco_trans_1"/>
</dbReference>
<dbReference type="PANTHER" id="PTHR45947:SF3">
    <property type="entry name" value="SULFOQUINOVOSYL TRANSFERASE SQD2"/>
    <property type="match status" value="1"/>
</dbReference>
<keyword evidence="3" id="KW-1185">Reference proteome</keyword>
<feature type="domain" description="Glycosyl transferase family 1" evidence="1">
    <location>
        <begin position="190"/>
        <end position="366"/>
    </location>
</feature>
<reference evidence="3" key="1">
    <citation type="journal article" date="2011" name="MBio">
        <title>Novel metabolic attributes of the genus Cyanothece, comprising a group of unicellular nitrogen-fixing Cyanobacteria.</title>
        <authorList>
            <person name="Bandyopadhyay A."/>
            <person name="Elvitigala T."/>
            <person name="Welsh E."/>
            <person name="Stockel J."/>
            <person name="Liberton M."/>
            <person name="Min H."/>
            <person name="Sherman L.A."/>
            <person name="Pakrasi H.B."/>
        </authorList>
    </citation>
    <scope>NUCLEOTIDE SEQUENCE [LARGE SCALE GENOMIC DNA]</scope>
    <source>
        <strain evidence="3">PCC 7822</strain>
    </source>
</reference>
<dbReference type="STRING" id="497965.Cyan7822_3065"/>
<name>E0U9V0_GLOV7</name>
<evidence type="ECO:0000313" key="3">
    <source>
        <dbReference type="Proteomes" id="UP000008206"/>
    </source>
</evidence>
<dbReference type="HOGENOM" id="CLU_009583_2_4_3"/>
<evidence type="ECO:0000313" key="2">
    <source>
        <dbReference type="EMBL" id="ADN15020.1"/>
    </source>
</evidence>
<dbReference type="Proteomes" id="UP000008206">
    <property type="component" value="Chromosome"/>
</dbReference>
<sequence length="398" mass="44656">MKILVASHTYIVELNCEKLRTLANLADGIEVTVVVPQRWKPGGVQNKIIKAQPWYDGTFRVIPIANLSQNNQPLLSFGTEIISLLQEFKPNVIQVEQGAKSLGYAQLITLNRLLNLKAKNCFFTWWNLPYQNKFPISWLENYNLRHTDGLIAGNQDAEDILREHGYTGAVKVMPQLGVDENLFKAQQQAELASELGIKSDDFVIGFVGRFVPEKGILTLIKALSGLKELSWKLLLLGRGELKENLLKEARENEIQDRLILTESVPHDAVPRYINLMNVLVLPSETNYQVKTLTAVGWKEQFGHVLIEAMACQVPVIGSNSGEIPYVIGEAGLIFPEGDSAALETCLRQVITQPEFAQKLAQSGYERVIEKYTNKALAKQQLEFYQELISAPNSRAIKK</sequence>
<dbReference type="SUPFAM" id="SSF53756">
    <property type="entry name" value="UDP-Glycosyltransferase/glycogen phosphorylase"/>
    <property type="match status" value="1"/>
</dbReference>
<dbReference type="Pfam" id="PF00534">
    <property type="entry name" value="Glycos_transf_1"/>
    <property type="match status" value="1"/>
</dbReference>
<dbReference type="PANTHER" id="PTHR45947">
    <property type="entry name" value="SULFOQUINOVOSYL TRANSFERASE SQD2"/>
    <property type="match status" value="1"/>
</dbReference>
<evidence type="ECO:0000259" key="1">
    <source>
        <dbReference type="Pfam" id="PF00534"/>
    </source>
</evidence>
<dbReference type="OrthoDB" id="9806653at2"/>
<dbReference type="KEGG" id="cyj:Cyan7822_3065"/>
<keyword evidence="2" id="KW-0808">Transferase</keyword>
<organism evidence="2 3">
    <name type="scientific">Gloeothece verrucosa (strain PCC 7822)</name>
    <name type="common">Cyanothece sp. (strain PCC 7822)</name>
    <dbReference type="NCBI Taxonomy" id="497965"/>
    <lineage>
        <taxon>Bacteria</taxon>
        <taxon>Bacillati</taxon>
        <taxon>Cyanobacteriota</taxon>
        <taxon>Cyanophyceae</taxon>
        <taxon>Oscillatoriophycideae</taxon>
        <taxon>Chroococcales</taxon>
        <taxon>Aphanothecaceae</taxon>
        <taxon>Gloeothece</taxon>
        <taxon>Gloeothece verrucosa</taxon>
    </lineage>
</organism>
<dbReference type="InterPro" id="IPR050194">
    <property type="entry name" value="Glycosyltransferase_grp1"/>
</dbReference>
<dbReference type="RefSeq" id="WP_013323113.1">
    <property type="nucleotide sequence ID" value="NC_014501.1"/>
</dbReference>
<accession>E0U9V0</accession>
<gene>
    <name evidence="2" type="ordered locus">Cyan7822_3065</name>
</gene>
<protein>
    <submittedName>
        <fullName evidence="2">Glycosyl transferase group 1</fullName>
    </submittedName>
</protein>